<name>A0ABX9BU78_9BURK</name>
<dbReference type="EMBL" id="JUGD01000045">
    <property type="protein sequence ID" value="RAM61282.1"/>
    <property type="molecule type" value="Genomic_DNA"/>
</dbReference>
<dbReference type="CDD" id="cd00090">
    <property type="entry name" value="HTH_ARSR"/>
    <property type="match status" value="1"/>
</dbReference>
<dbReference type="SUPFAM" id="SSF46785">
    <property type="entry name" value="Winged helix' DNA-binding domain"/>
    <property type="match status" value="1"/>
</dbReference>
<dbReference type="InterPro" id="IPR036388">
    <property type="entry name" value="WH-like_DNA-bd_sf"/>
</dbReference>
<dbReference type="InterPro" id="IPR005471">
    <property type="entry name" value="Tscrpt_reg_IclR_N"/>
</dbReference>
<evidence type="ECO:0000313" key="6">
    <source>
        <dbReference type="EMBL" id="RAM61282.1"/>
    </source>
</evidence>
<dbReference type="InterPro" id="IPR014757">
    <property type="entry name" value="Tscrpt_reg_IclR_C"/>
</dbReference>
<sequence length="265" mass="28394">MKHTEDKNSDGTQAIVRAVMALKLAAQQVQSGVRVTDVAQVLGVSKPTAHRILRALAQEGLLEQHGAARRYQLGALLFDLGMAAAPFFNLGQHSLSILEQLAAASGDSSFLFVRSGEDAICVQRAIGPAARQTPMLPVGSRQPLGVSAGGLALLAFLPAAEQEEVLEKIEARIEAYGQLRAPQVRRLIHQSRTDGYAWIHNHAVPGTGAVGLPIIDSGGCVVAAVTVAASWTRMDRHHISHVLPMLRRAVQQTGNLLLQQVRKPQ</sequence>
<dbReference type="InterPro" id="IPR029016">
    <property type="entry name" value="GAF-like_dom_sf"/>
</dbReference>
<dbReference type="InterPro" id="IPR050707">
    <property type="entry name" value="HTH_MetabolicPath_Reg"/>
</dbReference>
<dbReference type="SMART" id="SM00346">
    <property type="entry name" value="HTH_ICLR"/>
    <property type="match status" value="1"/>
</dbReference>
<gene>
    <name evidence="6" type="ORF">RB24_25940</name>
</gene>
<keyword evidence="3" id="KW-0804">Transcription</keyword>
<dbReference type="InterPro" id="IPR036390">
    <property type="entry name" value="WH_DNA-bd_sf"/>
</dbReference>
<evidence type="ECO:0000259" key="4">
    <source>
        <dbReference type="PROSITE" id="PS51077"/>
    </source>
</evidence>
<comment type="caution">
    <text evidence="6">The sequence shown here is derived from an EMBL/GenBank/DDBJ whole genome shotgun (WGS) entry which is preliminary data.</text>
</comment>
<dbReference type="Gene3D" id="1.10.10.10">
    <property type="entry name" value="Winged helix-like DNA-binding domain superfamily/Winged helix DNA-binding domain"/>
    <property type="match status" value="1"/>
</dbReference>
<dbReference type="InterPro" id="IPR011991">
    <property type="entry name" value="ArsR-like_HTH"/>
</dbReference>
<feature type="domain" description="IclR-ED" evidence="5">
    <location>
        <begin position="76"/>
        <end position="259"/>
    </location>
</feature>
<evidence type="ECO:0000313" key="7">
    <source>
        <dbReference type="Proteomes" id="UP000248631"/>
    </source>
</evidence>
<dbReference type="Pfam" id="PF09339">
    <property type="entry name" value="HTH_IclR"/>
    <property type="match status" value="1"/>
</dbReference>
<evidence type="ECO:0000256" key="2">
    <source>
        <dbReference type="ARBA" id="ARBA00023125"/>
    </source>
</evidence>
<keyword evidence="2" id="KW-0238">DNA-binding</keyword>
<accession>A0ABX9BU78</accession>
<keyword evidence="1" id="KW-0805">Transcription regulation</keyword>
<evidence type="ECO:0000256" key="1">
    <source>
        <dbReference type="ARBA" id="ARBA00023015"/>
    </source>
</evidence>
<proteinExistence type="predicted"/>
<dbReference type="PANTHER" id="PTHR30136">
    <property type="entry name" value="HELIX-TURN-HELIX TRANSCRIPTIONAL REGULATOR, ICLR FAMILY"/>
    <property type="match status" value="1"/>
</dbReference>
<dbReference type="SUPFAM" id="SSF55781">
    <property type="entry name" value="GAF domain-like"/>
    <property type="match status" value="1"/>
</dbReference>
<dbReference type="Proteomes" id="UP000248631">
    <property type="component" value="Unassembled WGS sequence"/>
</dbReference>
<evidence type="ECO:0000259" key="5">
    <source>
        <dbReference type="PROSITE" id="PS51078"/>
    </source>
</evidence>
<evidence type="ECO:0000256" key="3">
    <source>
        <dbReference type="ARBA" id="ARBA00023163"/>
    </source>
</evidence>
<dbReference type="Gene3D" id="3.30.450.40">
    <property type="match status" value="1"/>
</dbReference>
<feature type="domain" description="HTH iclR-type" evidence="4">
    <location>
        <begin position="12"/>
        <end position="75"/>
    </location>
</feature>
<protein>
    <recommendedName>
        <fullName evidence="8">IclR family transcriptional regulator</fullName>
    </recommendedName>
</protein>
<evidence type="ECO:0008006" key="8">
    <source>
        <dbReference type="Google" id="ProtNLM"/>
    </source>
</evidence>
<dbReference type="PROSITE" id="PS51077">
    <property type="entry name" value="HTH_ICLR"/>
    <property type="match status" value="1"/>
</dbReference>
<keyword evidence="7" id="KW-1185">Reference proteome</keyword>
<dbReference type="PANTHER" id="PTHR30136:SF39">
    <property type="entry name" value="TRANSCRIPTIONAL REGULATORY PROTEIN"/>
    <property type="match status" value="1"/>
</dbReference>
<reference evidence="6 7" key="1">
    <citation type="submission" date="2014-12" db="EMBL/GenBank/DDBJ databases">
        <title>Complete genome sequence of Herbaspirillum rubrisubalbicans Os38.</title>
        <authorList>
            <person name="Chen M."/>
            <person name="An Q."/>
        </authorList>
    </citation>
    <scope>NUCLEOTIDE SEQUENCE [LARGE SCALE GENOMIC DNA]</scope>
    <source>
        <strain evidence="6 7">Os38</strain>
    </source>
</reference>
<dbReference type="PROSITE" id="PS51078">
    <property type="entry name" value="ICLR_ED"/>
    <property type="match status" value="1"/>
</dbReference>
<dbReference type="Pfam" id="PF01614">
    <property type="entry name" value="IclR_C"/>
    <property type="match status" value="1"/>
</dbReference>
<dbReference type="RefSeq" id="WP_258398463.1">
    <property type="nucleotide sequence ID" value="NZ_JUGD01000045.1"/>
</dbReference>
<organism evidence="6 7">
    <name type="scientific">Herbaspirillum rubrisubalbicans</name>
    <dbReference type="NCBI Taxonomy" id="80842"/>
    <lineage>
        <taxon>Bacteria</taxon>
        <taxon>Pseudomonadati</taxon>
        <taxon>Pseudomonadota</taxon>
        <taxon>Betaproteobacteria</taxon>
        <taxon>Burkholderiales</taxon>
        <taxon>Oxalobacteraceae</taxon>
        <taxon>Herbaspirillum</taxon>
    </lineage>
</organism>